<name>A0A383ENE4_9ZZZZ</name>
<dbReference type="InterPro" id="IPR011051">
    <property type="entry name" value="RmlC_Cupin_sf"/>
</dbReference>
<evidence type="ECO:0000259" key="1">
    <source>
        <dbReference type="Pfam" id="PF12973"/>
    </source>
</evidence>
<dbReference type="InterPro" id="IPR025979">
    <property type="entry name" value="ChrR-like_cupin_dom"/>
</dbReference>
<proteinExistence type="predicted"/>
<protein>
    <recommendedName>
        <fullName evidence="1">ChrR-like cupin domain-containing protein</fullName>
    </recommendedName>
</protein>
<evidence type="ECO:0000313" key="2">
    <source>
        <dbReference type="EMBL" id="SVE58367.1"/>
    </source>
</evidence>
<feature type="domain" description="ChrR-like cupin" evidence="1">
    <location>
        <begin position="16"/>
        <end position="120"/>
    </location>
</feature>
<sequence length="142" mass="16319">MGLPQEINPVNSELMDTLVETSKMDWMQYVEGEERAFVKILYTGSESGSWAVLFRWLKGFSADPHKHLAGSHTYILSGQLQVRDGVLNAGDYVYEPNGMLHDKTIALEDTEYLFISNGPIIFFDDQNFTSYLGWEEWQRMRG</sequence>
<dbReference type="EMBL" id="UINC01227468">
    <property type="protein sequence ID" value="SVE58367.1"/>
    <property type="molecule type" value="Genomic_DNA"/>
</dbReference>
<dbReference type="InterPro" id="IPR014710">
    <property type="entry name" value="RmlC-like_jellyroll"/>
</dbReference>
<dbReference type="Gene3D" id="2.60.120.10">
    <property type="entry name" value="Jelly Rolls"/>
    <property type="match status" value="1"/>
</dbReference>
<reference evidence="2" key="1">
    <citation type="submission" date="2018-05" db="EMBL/GenBank/DDBJ databases">
        <authorList>
            <person name="Lanie J.A."/>
            <person name="Ng W.-L."/>
            <person name="Kazmierczak K.M."/>
            <person name="Andrzejewski T.M."/>
            <person name="Davidsen T.M."/>
            <person name="Wayne K.J."/>
            <person name="Tettelin H."/>
            <person name="Glass J.I."/>
            <person name="Rusch D."/>
            <person name="Podicherti R."/>
            <person name="Tsui H.-C.T."/>
            <person name="Winkler M.E."/>
        </authorList>
    </citation>
    <scope>NUCLEOTIDE SEQUENCE</scope>
</reference>
<dbReference type="SUPFAM" id="SSF51182">
    <property type="entry name" value="RmlC-like cupins"/>
    <property type="match status" value="1"/>
</dbReference>
<dbReference type="Pfam" id="PF12973">
    <property type="entry name" value="Cupin_7"/>
    <property type="match status" value="1"/>
</dbReference>
<organism evidence="2">
    <name type="scientific">marine metagenome</name>
    <dbReference type="NCBI Taxonomy" id="408172"/>
    <lineage>
        <taxon>unclassified sequences</taxon>
        <taxon>metagenomes</taxon>
        <taxon>ecological metagenomes</taxon>
    </lineage>
</organism>
<gene>
    <name evidence="2" type="ORF">METZ01_LOCUS511221</name>
</gene>
<accession>A0A383ENE4</accession>
<dbReference type="AlphaFoldDB" id="A0A383ENE4"/>